<dbReference type="SUPFAM" id="SSF51735">
    <property type="entry name" value="NAD(P)-binding Rossmann-fold domains"/>
    <property type="match status" value="1"/>
</dbReference>
<dbReference type="AlphaFoldDB" id="A0A2W7I1N0"/>
<keyword evidence="1" id="KW-0560">Oxidoreductase</keyword>
<dbReference type="Gene3D" id="3.40.50.720">
    <property type="entry name" value="NAD(P)-binding Rossmann-like Domain"/>
    <property type="match status" value="1"/>
</dbReference>
<organism evidence="6 7">
    <name type="scientific">Humitalea rosea</name>
    <dbReference type="NCBI Taxonomy" id="990373"/>
    <lineage>
        <taxon>Bacteria</taxon>
        <taxon>Pseudomonadati</taxon>
        <taxon>Pseudomonadota</taxon>
        <taxon>Alphaproteobacteria</taxon>
        <taxon>Acetobacterales</taxon>
        <taxon>Roseomonadaceae</taxon>
        <taxon>Humitalea</taxon>
    </lineage>
</organism>
<evidence type="ECO:0000259" key="4">
    <source>
        <dbReference type="Pfam" id="PF03446"/>
    </source>
</evidence>
<dbReference type="Pfam" id="PF14833">
    <property type="entry name" value="NAD_binding_11"/>
    <property type="match status" value="1"/>
</dbReference>
<dbReference type="PANTHER" id="PTHR43580:SF8">
    <property type="entry name" value="6-PHOSPHOGLUCONATE DEHYDROGENASE NADP-BINDING DOMAIN-CONTAINING PROTEIN-RELATED"/>
    <property type="match status" value="1"/>
</dbReference>
<dbReference type="OrthoDB" id="9812907at2"/>
<dbReference type="EMBL" id="QKYU01000029">
    <property type="protein sequence ID" value="PZW39342.1"/>
    <property type="molecule type" value="Genomic_DNA"/>
</dbReference>
<dbReference type="Pfam" id="PF03446">
    <property type="entry name" value="NAD_binding_2"/>
    <property type="match status" value="1"/>
</dbReference>
<comment type="caution">
    <text evidence="6">The sequence shown here is derived from an EMBL/GenBank/DDBJ whole genome shotgun (WGS) entry which is preliminary data.</text>
</comment>
<gene>
    <name evidence="6" type="ORF">C8P66_12912</name>
</gene>
<evidence type="ECO:0000313" key="7">
    <source>
        <dbReference type="Proteomes" id="UP000249688"/>
    </source>
</evidence>
<keyword evidence="2" id="KW-0520">NAD</keyword>
<evidence type="ECO:0000256" key="1">
    <source>
        <dbReference type="ARBA" id="ARBA00023002"/>
    </source>
</evidence>
<accession>A0A2W7I1N0</accession>
<evidence type="ECO:0000256" key="2">
    <source>
        <dbReference type="ARBA" id="ARBA00023027"/>
    </source>
</evidence>
<dbReference type="InterPro" id="IPR013328">
    <property type="entry name" value="6PGD_dom2"/>
</dbReference>
<dbReference type="GO" id="GO:0016491">
    <property type="term" value="F:oxidoreductase activity"/>
    <property type="evidence" value="ECO:0007669"/>
    <property type="project" value="UniProtKB-KW"/>
</dbReference>
<dbReference type="RefSeq" id="WP_111400043.1">
    <property type="nucleotide sequence ID" value="NZ_QKYU01000029.1"/>
</dbReference>
<protein>
    <submittedName>
        <fullName evidence="6">3-hydroxyisobutyrate dehydrogenase</fullName>
    </submittedName>
</protein>
<dbReference type="GO" id="GO:0051287">
    <property type="term" value="F:NAD binding"/>
    <property type="evidence" value="ECO:0007669"/>
    <property type="project" value="InterPro"/>
</dbReference>
<keyword evidence="7" id="KW-1185">Reference proteome</keyword>
<dbReference type="GO" id="GO:0050661">
    <property type="term" value="F:NADP binding"/>
    <property type="evidence" value="ECO:0007669"/>
    <property type="project" value="InterPro"/>
</dbReference>
<evidence type="ECO:0000313" key="6">
    <source>
        <dbReference type="EMBL" id="PZW39342.1"/>
    </source>
</evidence>
<reference evidence="6 7" key="1">
    <citation type="submission" date="2018-06" db="EMBL/GenBank/DDBJ databases">
        <title>Genomic Encyclopedia of Archaeal and Bacterial Type Strains, Phase II (KMG-II): from individual species to whole genera.</title>
        <authorList>
            <person name="Goeker M."/>
        </authorList>
    </citation>
    <scope>NUCLEOTIDE SEQUENCE [LARGE SCALE GENOMIC DNA]</scope>
    <source>
        <strain evidence="6 7">DSM 24525</strain>
    </source>
</reference>
<name>A0A2W7I1N0_9PROT</name>
<dbReference type="InterPro" id="IPR006115">
    <property type="entry name" value="6PGDH_NADP-bd"/>
</dbReference>
<feature type="domain" description="3-hydroxyisobutyrate dehydrogenase-like NAD-binding" evidence="5">
    <location>
        <begin position="174"/>
        <end position="286"/>
    </location>
</feature>
<dbReference type="InterPro" id="IPR051265">
    <property type="entry name" value="HIBADH-related_NP60_sf"/>
</dbReference>
<dbReference type="PANTHER" id="PTHR43580">
    <property type="entry name" value="OXIDOREDUCTASE GLYR1-RELATED"/>
    <property type="match status" value="1"/>
</dbReference>
<dbReference type="InterPro" id="IPR015815">
    <property type="entry name" value="HIBADH-related"/>
</dbReference>
<feature type="domain" description="6-phosphogluconate dehydrogenase NADP-binding" evidence="4">
    <location>
        <begin position="9"/>
        <end position="167"/>
    </location>
</feature>
<sequence>MAGPLEGIRIAWIGVGNMGLPMARRLLGAGAALVVCDRDPRRVVQLVAEGAEAAARPAAAIRGAALSFSMVPDDAALRAVVGGPDGVAGAAGPGLVHVDLSTVSPAASAEVAAALAAGGAGYLRCPVSGSTVTAATGQLTLFCSGPVAALERCGPALDVLGARRLHLGLAEEARVLKLLVNLVVAAMPALLGEALAFGTRLGLPRDVIVDALGQSVVGTPLLAYKADAIKREDWTPAASIDLLSKDLDLALGVAREAGIAQPLVALVREHYAARQACGEGGLDFFSLTASPAARRPIQ</sequence>
<dbReference type="InterPro" id="IPR029154">
    <property type="entry name" value="HIBADH-like_NADP-bd"/>
</dbReference>
<dbReference type="Gene3D" id="1.10.1040.10">
    <property type="entry name" value="N-(1-d-carboxylethyl)-l-norvaline Dehydrogenase, domain 2"/>
    <property type="match status" value="1"/>
</dbReference>
<dbReference type="SUPFAM" id="SSF48179">
    <property type="entry name" value="6-phosphogluconate dehydrogenase C-terminal domain-like"/>
    <property type="match status" value="1"/>
</dbReference>
<dbReference type="PIRSF" id="PIRSF000103">
    <property type="entry name" value="HIBADH"/>
    <property type="match status" value="1"/>
</dbReference>
<evidence type="ECO:0000259" key="5">
    <source>
        <dbReference type="Pfam" id="PF14833"/>
    </source>
</evidence>
<proteinExistence type="predicted"/>
<dbReference type="InterPro" id="IPR008927">
    <property type="entry name" value="6-PGluconate_DH-like_C_sf"/>
</dbReference>
<dbReference type="Proteomes" id="UP000249688">
    <property type="component" value="Unassembled WGS sequence"/>
</dbReference>
<dbReference type="InterPro" id="IPR036291">
    <property type="entry name" value="NAD(P)-bd_dom_sf"/>
</dbReference>
<feature type="active site" evidence="3">
    <location>
        <position position="177"/>
    </location>
</feature>
<evidence type="ECO:0000256" key="3">
    <source>
        <dbReference type="PIRSR" id="PIRSR000103-1"/>
    </source>
</evidence>